<organism evidence="2 3">
    <name type="scientific">Rhizobium grahamii</name>
    <dbReference type="NCBI Taxonomy" id="1120045"/>
    <lineage>
        <taxon>Bacteria</taxon>
        <taxon>Pseudomonadati</taxon>
        <taxon>Pseudomonadota</taxon>
        <taxon>Alphaproteobacteria</taxon>
        <taxon>Hyphomicrobiales</taxon>
        <taxon>Rhizobiaceae</taxon>
        <taxon>Rhizobium/Agrobacterium group</taxon>
        <taxon>Rhizobium</taxon>
    </lineage>
</organism>
<proteinExistence type="predicted"/>
<dbReference type="AlphaFoldDB" id="A0A5Q0CHB3"/>
<evidence type="ECO:0000313" key="2">
    <source>
        <dbReference type="EMBL" id="QFY63621.1"/>
    </source>
</evidence>
<dbReference type="Proteomes" id="UP000326881">
    <property type="component" value="Plasmid unnamed"/>
</dbReference>
<keyword evidence="2" id="KW-0614">Plasmid</keyword>
<feature type="region of interest" description="Disordered" evidence="1">
    <location>
        <begin position="29"/>
        <end position="61"/>
    </location>
</feature>
<dbReference type="OrthoDB" id="9945902at2"/>
<keyword evidence="3" id="KW-1185">Reference proteome</keyword>
<evidence type="ECO:0000256" key="1">
    <source>
        <dbReference type="SAM" id="MobiDB-lite"/>
    </source>
</evidence>
<gene>
    <name evidence="2" type="ORF">FZ934_25640</name>
</gene>
<accession>A0A5Q0CHB3</accession>
<reference evidence="2 3" key="1">
    <citation type="submission" date="2019-08" db="EMBL/GenBank/DDBJ databases">
        <title>Prosopis cineraria nodule microbiome.</title>
        <authorList>
            <person name="Ali R."/>
            <person name="Chaluvadi S.R."/>
            <person name="Wang X."/>
        </authorList>
    </citation>
    <scope>NUCLEOTIDE SEQUENCE [LARGE SCALE GENOMIC DNA]</scope>
    <source>
        <strain evidence="2 3">BG7</strain>
        <plasmid evidence="2 3">unnamed</plasmid>
    </source>
</reference>
<dbReference type="RefSeq" id="WP_153273578.1">
    <property type="nucleotide sequence ID" value="NZ_CP043499.1"/>
</dbReference>
<sequence>MRVVMLLILAVMLAGVFAPLFVPGEYEQIPPGDPLEAEIGGRGRTDAQRMPPDQSRLQADR</sequence>
<dbReference type="EMBL" id="CP043499">
    <property type="protein sequence ID" value="QFY63621.1"/>
    <property type="molecule type" value="Genomic_DNA"/>
</dbReference>
<name>A0A5Q0CHB3_9HYPH</name>
<evidence type="ECO:0000313" key="3">
    <source>
        <dbReference type="Proteomes" id="UP000326881"/>
    </source>
</evidence>
<geneLocation type="plasmid" evidence="2 3">
    <name>unnamed</name>
</geneLocation>
<dbReference type="KEGG" id="rgr:FZ934_25640"/>
<protein>
    <submittedName>
        <fullName evidence="2">Uncharacterized protein</fullName>
    </submittedName>
</protein>